<accession>A0AAN9R9L6</accession>
<dbReference type="Proteomes" id="UP001374584">
    <property type="component" value="Unassembled WGS sequence"/>
</dbReference>
<feature type="signal peptide" evidence="1">
    <location>
        <begin position="1"/>
        <end position="21"/>
    </location>
</feature>
<keyword evidence="1" id="KW-0732">Signal</keyword>
<feature type="chain" id="PRO_5042906989" evidence="1">
    <location>
        <begin position="22"/>
        <end position="74"/>
    </location>
</feature>
<reference evidence="2 3" key="1">
    <citation type="submission" date="2024-01" db="EMBL/GenBank/DDBJ databases">
        <title>The genomes of 5 underutilized Papilionoideae crops provide insights into root nodulation and disease resistanc.</title>
        <authorList>
            <person name="Jiang F."/>
        </authorList>
    </citation>
    <scope>NUCLEOTIDE SEQUENCE [LARGE SCALE GENOMIC DNA]</scope>
    <source>
        <strain evidence="2">JINMINGXINNONG_FW02</strain>
        <tissue evidence="2">Leaves</tissue>
    </source>
</reference>
<sequence>MCLHPLQLFLLAHCMTASCSSMQSIGTGPDSAEAFLYHFQATSDLQASTKHFLDSRESEYCFAKFHLQPVKGHA</sequence>
<evidence type="ECO:0000313" key="2">
    <source>
        <dbReference type="EMBL" id="KAK7364352.1"/>
    </source>
</evidence>
<name>A0AAN9R9L6_PHACN</name>
<comment type="caution">
    <text evidence="2">The sequence shown here is derived from an EMBL/GenBank/DDBJ whole genome shotgun (WGS) entry which is preliminary data.</text>
</comment>
<evidence type="ECO:0000313" key="3">
    <source>
        <dbReference type="Proteomes" id="UP001374584"/>
    </source>
</evidence>
<evidence type="ECO:0000256" key="1">
    <source>
        <dbReference type="SAM" id="SignalP"/>
    </source>
</evidence>
<protein>
    <submittedName>
        <fullName evidence="2">Uncharacterized protein</fullName>
    </submittedName>
</protein>
<organism evidence="2 3">
    <name type="scientific">Phaseolus coccineus</name>
    <name type="common">Scarlet runner bean</name>
    <name type="synonym">Phaseolus multiflorus</name>
    <dbReference type="NCBI Taxonomy" id="3886"/>
    <lineage>
        <taxon>Eukaryota</taxon>
        <taxon>Viridiplantae</taxon>
        <taxon>Streptophyta</taxon>
        <taxon>Embryophyta</taxon>
        <taxon>Tracheophyta</taxon>
        <taxon>Spermatophyta</taxon>
        <taxon>Magnoliopsida</taxon>
        <taxon>eudicotyledons</taxon>
        <taxon>Gunneridae</taxon>
        <taxon>Pentapetalae</taxon>
        <taxon>rosids</taxon>
        <taxon>fabids</taxon>
        <taxon>Fabales</taxon>
        <taxon>Fabaceae</taxon>
        <taxon>Papilionoideae</taxon>
        <taxon>50 kb inversion clade</taxon>
        <taxon>NPAAA clade</taxon>
        <taxon>indigoferoid/millettioid clade</taxon>
        <taxon>Phaseoleae</taxon>
        <taxon>Phaseolus</taxon>
    </lineage>
</organism>
<proteinExistence type="predicted"/>
<dbReference type="AlphaFoldDB" id="A0AAN9R9L6"/>
<keyword evidence="3" id="KW-1185">Reference proteome</keyword>
<gene>
    <name evidence="2" type="ORF">VNO80_12941</name>
</gene>
<dbReference type="EMBL" id="JAYMYR010000005">
    <property type="protein sequence ID" value="KAK7364352.1"/>
    <property type="molecule type" value="Genomic_DNA"/>
</dbReference>